<dbReference type="Proteomes" id="UP001396334">
    <property type="component" value="Unassembled WGS sequence"/>
</dbReference>
<comment type="caution">
    <text evidence="1">The sequence shown here is derived from an EMBL/GenBank/DDBJ whole genome shotgun (WGS) entry which is preliminary data.</text>
</comment>
<sequence length="126" mass="14231">MSHSILFPTASKVASLKLLELDTLVVRRWGFEEIEVVDVAETLFDRQCKKSILFLSNSQSHSGHPQCVCTAVQSCMPLCLGLKSPKLGSHLVFFGFGSRPCWTYPFWRPFARNPKPYKAISTCLHQ</sequence>
<gene>
    <name evidence="1" type="ORF">V6N11_082686</name>
</gene>
<name>A0ABR2A997_9ROSI</name>
<evidence type="ECO:0000313" key="1">
    <source>
        <dbReference type="EMBL" id="KAK8489356.1"/>
    </source>
</evidence>
<protein>
    <submittedName>
        <fullName evidence="1">Uncharacterized protein</fullName>
    </submittedName>
</protein>
<evidence type="ECO:0000313" key="2">
    <source>
        <dbReference type="Proteomes" id="UP001396334"/>
    </source>
</evidence>
<accession>A0ABR2A997</accession>
<organism evidence="1 2">
    <name type="scientific">Hibiscus sabdariffa</name>
    <name type="common">roselle</name>
    <dbReference type="NCBI Taxonomy" id="183260"/>
    <lineage>
        <taxon>Eukaryota</taxon>
        <taxon>Viridiplantae</taxon>
        <taxon>Streptophyta</taxon>
        <taxon>Embryophyta</taxon>
        <taxon>Tracheophyta</taxon>
        <taxon>Spermatophyta</taxon>
        <taxon>Magnoliopsida</taxon>
        <taxon>eudicotyledons</taxon>
        <taxon>Gunneridae</taxon>
        <taxon>Pentapetalae</taxon>
        <taxon>rosids</taxon>
        <taxon>malvids</taxon>
        <taxon>Malvales</taxon>
        <taxon>Malvaceae</taxon>
        <taxon>Malvoideae</taxon>
        <taxon>Hibiscus</taxon>
    </lineage>
</organism>
<proteinExistence type="predicted"/>
<reference evidence="1 2" key="1">
    <citation type="journal article" date="2024" name="G3 (Bethesda)">
        <title>Genome assembly of Hibiscus sabdariffa L. provides insights into metabolisms of medicinal natural products.</title>
        <authorList>
            <person name="Kim T."/>
        </authorList>
    </citation>
    <scope>NUCLEOTIDE SEQUENCE [LARGE SCALE GENOMIC DNA]</scope>
    <source>
        <strain evidence="1">TK-2024</strain>
        <tissue evidence="1">Old leaves</tissue>
    </source>
</reference>
<dbReference type="EMBL" id="JBBPBN010000317">
    <property type="protein sequence ID" value="KAK8489356.1"/>
    <property type="molecule type" value="Genomic_DNA"/>
</dbReference>
<keyword evidence="2" id="KW-1185">Reference proteome</keyword>